<dbReference type="Pfam" id="PF03562">
    <property type="entry name" value="MltA"/>
    <property type="match status" value="1"/>
</dbReference>
<organism evidence="7 8">
    <name type="scientific">Albidovulum litorale</name>
    <dbReference type="NCBI Taxonomy" id="2984134"/>
    <lineage>
        <taxon>Bacteria</taxon>
        <taxon>Pseudomonadati</taxon>
        <taxon>Pseudomonadota</taxon>
        <taxon>Alphaproteobacteria</taxon>
        <taxon>Rhodobacterales</taxon>
        <taxon>Paracoccaceae</taxon>
        <taxon>Albidovulum</taxon>
    </lineage>
</organism>
<sequence>MPAARVLDFGDLAGWAADDHVAALSAYHATVHLLGPDWPRPDGAEARSFLETHFVPVETGAPPGLITGYYEPEVEGSATCTPGFAHPLYAPPEDLPDDGPWLSRSEIEDGNLLSGNELVWLSDPVEVFFAQVQGSVRVRLGDGSIRRYGYAAKNGHEYRSVGKELTRRGIGEAAGITADGIRDWCRANPAAVQDLLRHNPSFVFFQHLDLAAETGPIGTAGCPVTPMRSIAVDPDVTPLGAPVWVEGGPLATLMIAQDTGSAIKGAQRGDVFCGTGADAGRRAGGMRISGRLVTLFPRELAERIAP</sequence>
<keyword evidence="3" id="KW-0456">Lyase</keyword>
<evidence type="ECO:0000313" key="8">
    <source>
        <dbReference type="Proteomes" id="UP001652564"/>
    </source>
</evidence>
<dbReference type="Gene3D" id="2.40.240.50">
    <property type="entry name" value="Barwin-like endoglucanases"/>
    <property type="match status" value="1"/>
</dbReference>
<dbReference type="InterPro" id="IPR005300">
    <property type="entry name" value="MltA_B"/>
</dbReference>
<dbReference type="Gene3D" id="2.40.40.10">
    <property type="entry name" value="RlpA-like domain"/>
    <property type="match status" value="1"/>
</dbReference>
<evidence type="ECO:0000259" key="6">
    <source>
        <dbReference type="SMART" id="SM00925"/>
    </source>
</evidence>
<accession>A0ABT2ZN69</accession>
<evidence type="ECO:0000313" key="7">
    <source>
        <dbReference type="EMBL" id="MCV2872584.1"/>
    </source>
</evidence>
<feature type="domain" description="Lytic transglycosylase MltA" evidence="6">
    <location>
        <begin position="73"/>
        <end position="206"/>
    </location>
</feature>
<keyword evidence="8" id="KW-1185">Reference proteome</keyword>
<keyword evidence="4" id="KW-0961">Cell wall biogenesis/degradation</keyword>
<dbReference type="EMBL" id="JAOWKZ010000002">
    <property type="protein sequence ID" value="MCV2872584.1"/>
    <property type="molecule type" value="Genomic_DNA"/>
</dbReference>
<name>A0ABT2ZN69_9RHOB</name>
<comment type="catalytic activity">
    <reaction evidence="1">
        <text>Exolytic cleavage of the (1-&gt;4)-beta-glycosidic linkage between N-acetylmuramic acid (MurNAc) and N-acetylglucosamine (GlcNAc) residues in peptidoglycan, from either the reducing or the non-reducing ends of the peptidoglycan chains, with concomitant formation of a 1,6-anhydrobond in the MurNAc residue.</text>
        <dbReference type="EC" id="4.2.2.n1"/>
    </reaction>
</comment>
<reference evidence="7 8" key="1">
    <citation type="submission" date="2022-10" db="EMBL/GenBank/DDBJ databases">
        <title>Defluviimonas sp. nov., isolated from ocean surface sediments.</title>
        <authorList>
            <person name="He W."/>
            <person name="Wang L."/>
            <person name="Zhang D.-F."/>
        </authorList>
    </citation>
    <scope>NUCLEOTIDE SEQUENCE [LARGE SCALE GENOMIC DNA]</scope>
    <source>
        <strain evidence="7 8">WL0050</strain>
    </source>
</reference>
<dbReference type="PANTHER" id="PTHR30124">
    <property type="entry name" value="MEMBRANE-BOUND LYTIC MUREIN TRANSGLYCOSYLASE A"/>
    <property type="match status" value="1"/>
</dbReference>
<dbReference type="SMART" id="SM00925">
    <property type="entry name" value="MltA"/>
    <property type="match status" value="1"/>
</dbReference>
<gene>
    <name evidence="7" type="ORF">OEZ71_09760</name>
</gene>
<evidence type="ECO:0000256" key="1">
    <source>
        <dbReference type="ARBA" id="ARBA00001420"/>
    </source>
</evidence>
<dbReference type="PIRSF" id="PIRSF019422">
    <property type="entry name" value="MltA"/>
    <property type="match status" value="1"/>
</dbReference>
<protein>
    <recommendedName>
        <fullName evidence="2">peptidoglycan lytic exotransglycosylase</fullName>
        <ecNumber evidence="2">4.2.2.n1</ecNumber>
    </recommendedName>
    <alternativeName>
        <fullName evidence="5">Murein hydrolase A</fullName>
    </alternativeName>
</protein>
<dbReference type="SUPFAM" id="SSF50685">
    <property type="entry name" value="Barwin-like endoglucanases"/>
    <property type="match status" value="1"/>
</dbReference>
<evidence type="ECO:0000256" key="5">
    <source>
        <dbReference type="ARBA" id="ARBA00030918"/>
    </source>
</evidence>
<dbReference type="PANTHER" id="PTHR30124:SF0">
    <property type="entry name" value="MEMBRANE-BOUND LYTIC MUREIN TRANSGLYCOSYLASE A"/>
    <property type="match status" value="1"/>
</dbReference>
<dbReference type="InterPro" id="IPR026044">
    <property type="entry name" value="MltA"/>
</dbReference>
<dbReference type="InterPro" id="IPR036908">
    <property type="entry name" value="RlpA-like_sf"/>
</dbReference>
<dbReference type="RefSeq" id="WP_263739764.1">
    <property type="nucleotide sequence ID" value="NZ_JAOWKZ010000002.1"/>
</dbReference>
<dbReference type="Pfam" id="PF06725">
    <property type="entry name" value="3D"/>
    <property type="match status" value="1"/>
</dbReference>
<evidence type="ECO:0000256" key="4">
    <source>
        <dbReference type="ARBA" id="ARBA00023316"/>
    </source>
</evidence>
<comment type="caution">
    <text evidence="7">The sequence shown here is derived from an EMBL/GenBank/DDBJ whole genome shotgun (WGS) entry which is preliminary data.</text>
</comment>
<proteinExistence type="predicted"/>
<evidence type="ECO:0000256" key="2">
    <source>
        <dbReference type="ARBA" id="ARBA00012587"/>
    </source>
</evidence>
<dbReference type="Proteomes" id="UP001652564">
    <property type="component" value="Unassembled WGS sequence"/>
</dbReference>
<dbReference type="CDD" id="cd14485">
    <property type="entry name" value="mltA_like_LT_A"/>
    <property type="match status" value="1"/>
</dbReference>
<evidence type="ECO:0000256" key="3">
    <source>
        <dbReference type="ARBA" id="ARBA00023239"/>
    </source>
</evidence>
<dbReference type="EC" id="4.2.2.n1" evidence="2"/>
<dbReference type="InterPro" id="IPR010611">
    <property type="entry name" value="3D_dom"/>
</dbReference>
<dbReference type="CDD" id="cd14668">
    <property type="entry name" value="mlta_B"/>
    <property type="match status" value="1"/>
</dbReference>